<protein>
    <submittedName>
        <fullName evidence="1">Uncharacterized protein</fullName>
    </submittedName>
</protein>
<evidence type="ECO:0000313" key="1">
    <source>
        <dbReference type="EMBL" id="EEE05418.1"/>
    </source>
</evidence>
<dbReference type="AlphaFoldDB" id="B9BUC1"/>
<dbReference type="EMBL" id="ACFC01000009">
    <property type="protein sequence ID" value="EEE05418.1"/>
    <property type="molecule type" value="Genomic_DNA"/>
</dbReference>
<gene>
    <name evidence="1" type="ORF">BURMUCGD2_3662</name>
</gene>
<proteinExistence type="predicted"/>
<name>B9BUC1_9BURK</name>
<sequence length="37" mass="3990">MSTALERRHHPIPSVIALIGFEAVTAAGCVRNGRRTT</sequence>
<evidence type="ECO:0000313" key="2">
    <source>
        <dbReference type="Proteomes" id="UP000004535"/>
    </source>
</evidence>
<accession>B9BUC1</accession>
<reference evidence="1 2" key="1">
    <citation type="journal article" date="2012" name="J. Bacteriol.">
        <title>Draft Genome Sequence Determination for Cystic Fibrosis and Chronic Granulomatous Disease Burkholderia multivorans Isolates.</title>
        <authorList>
            <person name="Varga J.J."/>
            <person name="Losada L."/>
            <person name="Zelazny A.M."/>
            <person name="Brinkac L."/>
            <person name="Harkins D."/>
            <person name="Radune D."/>
            <person name="Hostetler J."/>
            <person name="Sampaio E.P."/>
            <person name="Ronning C.M."/>
            <person name="Nierman W.C."/>
            <person name="Greenberg D.E."/>
            <person name="Holland S.M."/>
            <person name="Goldberg J.B."/>
        </authorList>
    </citation>
    <scope>NUCLEOTIDE SEQUENCE [LARGE SCALE GENOMIC DNA]</scope>
    <source>
        <strain evidence="1 2">CGD2</strain>
    </source>
</reference>
<organism evidence="1 2">
    <name type="scientific">Burkholderia multivorans CGD2</name>
    <dbReference type="NCBI Taxonomy" id="513052"/>
    <lineage>
        <taxon>Bacteria</taxon>
        <taxon>Pseudomonadati</taxon>
        <taxon>Pseudomonadota</taxon>
        <taxon>Betaproteobacteria</taxon>
        <taxon>Burkholderiales</taxon>
        <taxon>Burkholderiaceae</taxon>
        <taxon>Burkholderia</taxon>
        <taxon>Burkholderia cepacia complex</taxon>
    </lineage>
</organism>
<comment type="caution">
    <text evidence="1">The sequence shown here is derived from an EMBL/GenBank/DDBJ whole genome shotgun (WGS) entry which is preliminary data.</text>
</comment>
<dbReference type="Proteomes" id="UP000004535">
    <property type="component" value="Unassembled WGS sequence"/>
</dbReference>